<keyword evidence="2" id="KW-0238">DNA-binding</keyword>
<gene>
    <name evidence="5" type="ORF">SAMN04490356_7447</name>
</gene>
<dbReference type="SUPFAM" id="SSF64288">
    <property type="entry name" value="Chorismate lyase-like"/>
    <property type="match status" value="1"/>
</dbReference>
<evidence type="ECO:0000259" key="4">
    <source>
        <dbReference type="PROSITE" id="PS50949"/>
    </source>
</evidence>
<evidence type="ECO:0000256" key="3">
    <source>
        <dbReference type="ARBA" id="ARBA00023163"/>
    </source>
</evidence>
<dbReference type="Pfam" id="PF07702">
    <property type="entry name" value="UTRA"/>
    <property type="match status" value="1"/>
</dbReference>
<dbReference type="Gene3D" id="3.40.1410.10">
    <property type="entry name" value="Chorismate lyase-like"/>
    <property type="match status" value="1"/>
</dbReference>
<proteinExistence type="predicted"/>
<sequence>MAERDLPLYEQIRRELEGNIRDGRWGPGTRVPTEAELGEQFGVSRITVQRALRDLADAGLVVRYRRHGTFVAQTTDEENLLRSAGVLTSGPETHGDHRVISAKVLPAGGAALRLPGLDDNDAVVQLDRHKLSADGSRVTGTELAVLPFRFAPDLLDQDLVTITSHMYLRDRGVPLQRSRLYVEPYALDEEHAGLFGLKPGTAVFRWLRVTWAENDEVVEHLEIILPTDTSRFYVETSLPGPLG</sequence>
<dbReference type="PROSITE" id="PS50949">
    <property type="entry name" value="HTH_GNTR"/>
    <property type="match status" value="1"/>
</dbReference>
<organism evidence="5 6">
    <name type="scientific">Streptomyces melanosporofaciens</name>
    <dbReference type="NCBI Taxonomy" id="67327"/>
    <lineage>
        <taxon>Bacteria</taxon>
        <taxon>Bacillati</taxon>
        <taxon>Actinomycetota</taxon>
        <taxon>Actinomycetes</taxon>
        <taxon>Kitasatosporales</taxon>
        <taxon>Streptomycetaceae</taxon>
        <taxon>Streptomyces</taxon>
        <taxon>Streptomyces violaceusniger group</taxon>
    </lineage>
</organism>
<keyword evidence="6" id="KW-1185">Reference proteome</keyword>
<reference evidence="6" key="1">
    <citation type="submission" date="2016-10" db="EMBL/GenBank/DDBJ databases">
        <authorList>
            <person name="Varghese N."/>
            <person name="Submissions S."/>
        </authorList>
    </citation>
    <scope>NUCLEOTIDE SEQUENCE [LARGE SCALE GENOMIC DNA]</scope>
    <source>
        <strain evidence="6">DSM 40318</strain>
    </source>
</reference>
<dbReference type="Pfam" id="PF00392">
    <property type="entry name" value="GntR"/>
    <property type="match status" value="1"/>
</dbReference>
<dbReference type="FunFam" id="1.10.10.10:FF:000079">
    <property type="entry name" value="GntR family transcriptional regulator"/>
    <property type="match status" value="1"/>
</dbReference>
<dbReference type="InterPro" id="IPR036388">
    <property type="entry name" value="WH-like_DNA-bd_sf"/>
</dbReference>
<dbReference type="InterPro" id="IPR028978">
    <property type="entry name" value="Chorismate_lyase_/UTRA_dom_sf"/>
</dbReference>
<dbReference type="EMBL" id="FNST01000002">
    <property type="protein sequence ID" value="SED21193.1"/>
    <property type="molecule type" value="Genomic_DNA"/>
</dbReference>
<dbReference type="CDD" id="cd07377">
    <property type="entry name" value="WHTH_GntR"/>
    <property type="match status" value="1"/>
</dbReference>
<dbReference type="InterPro" id="IPR011663">
    <property type="entry name" value="UTRA"/>
</dbReference>
<dbReference type="InterPro" id="IPR036390">
    <property type="entry name" value="WH_DNA-bd_sf"/>
</dbReference>
<evidence type="ECO:0000256" key="2">
    <source>
        <dbReference type="ARBA" id="ARBA00023125"/>
    </source>
</evidence>
<name>A0A1H4YTT7_STRMJ</name>
<keyword evidence="3" id="KW-0804">Transcription</keyword>
<dbReference type="AlphaFoldDB" id="A0A1H4YTT7"/>
<dbReference type="GO" id="GO:0003677">
    <property type="term" value="F:DNA binding"/>
    <property type="evidence" value="ECO:0007669"/>
    <property type="project" value="UniProtKB-KW"/>
</dbReference>
<dbReference type="PRINTS" id="PR00035">
    <property type="entry name" value="HTHGNTR"/>
</dbReference>
<keyword evidence="1" id="KW-0805">Transcription regulation</keyword>
<dbReference type="SMART" id="SM00345">
    <property type="entry name" value="HTH_GNTR"/>
    <property type="match status" value="1"/>
</dbReference>
<dbReference type="InterPro" id="IPR000524">
    <property type="entry name" value="Tscrpt_reg_HTH_GntR"/>
</dbReference>
<dbReference type="Proteomes" id="UP000198609">
    <property type="component" value="Unassembled WGS sequence"/>
</dbReference>
<evidence type="ECO:0000313" key="5">
    <source>
        <dbReference type="EMBL" id="SED21193.1"/>
    </source>
</evidence>
<dbReference type="SUPFAM" id="SSF46785">
    <property type="entry name" value="Winged helix' DNA-binding domain"/>
    <property type="match status" value="1"/>
</dbReference>
<dbReference type="PANTHER" id="PTHR44846">
    <property type="entry name" value="MANNOSYL-D-GLYCERATE TRANSPORT/METABOLISM SYSTEM REPRESSOR MNGR-RELATED"/>
    <property type="match status" value="1"/>
</dbReference>
<protein>
    <submittedName>
        <fullName evidence="5">Transcriptional regulator, GntR family</fullName>
    </submittedName>
</protein>
<dbReference type="Gene3D" id="1.10.10.10">
    <property type="entry name" value="Winged helix-like DNA-binding domain superfamily/Winged helix DNA-binding domain"/>
    <property type="match status" value="1"/>
</dbReference>
<dbReference type="GO" id="GO:0003700">
    <property type="term" value="F:DNA-binding transcription factor activity"/>
    <property type="evidence" value="ECO:0007669"/>
    <property type="project" value="InterPro"/>
</dbReference>
<dbReference type="SMART" id="SM00866">
    <property type="entry name" value="UTRA"/>
    <property type="match status" value="1"/>
</dbReference>
<accession>A0A1H4YTT7</accession>
<evidence type="ECO:0000256" key="1">
    <source>
        <dbReference type="ARBA" id="ARBA00023015"/>
    </source>
</evidence>
<evidence type="ECO:0000313" key="6">
    <source>
        <dbReference type="Proteomes" id="UP000198609"/>
    </source>
</evidence>
<dbReference type="RefSeq" id="WP_093467750.1">
    <property type="nucleotide sequence ID" value="NZ_FNST01000002.1"/>
</dbReference>
<feature type="domain" description="HTH gntR-type" evidence="4">
    <location>
        <begin position="6"/>
        <end position="74"/>
    </location>
</feature>
<dbReference type="InterPro" id="IPR050679">
    <property type="entry name" value="Bact_HTH_transcr_reg"/>
</dbReference>